<sequence length="244" mass="27231">MSDYVDRIFAGFIAETEGREIDLTGAYGPQSPDLIIAYIQALTGSGWIFEYPYAVDLWEDRRGSMGHDFERVADWQFKPGDIGVFTQPNGIGTLGILTGIHALGRFKVYTQNPGPAGMTSLPAYELLGAWRLTAGAECKAIATECAAKYGPDPAEWRPDYDEWGEKFLRPSVSGTPVVTVSTPALPEPHWLKVAATEQRRGDIAVWKYEPNNPYGHVEIVPDRRWRVRLRSFLARLADSVRGRK</sequence>
<keyword evidence="2" id="KW-1185">Reference proteome</keyword>
<protein>
    <submittedName>
        <fullName evidence="1">Uncharacterized protein</fullName>
    </submittedName>
</protein>
<dbReference type="EMBL" id="MT498043">
    <property type="protein sequence ID" value="QPK40210.1"/>
    <property type="molecule type" value="Genomic_DNA"/>
</dbReference>
<gene>
    <name evidence="1" type="primary">79</name>
    <name evidence="1" type="ORF">SEA_JINKIES_79</name>
</gene>
<proteinExistence type="predicted"/>
<reference evidence="1 2" key="1">
    <citation type="submission" date="2020-05" db="EMBL/GenBank/DDBJ databases">
        <authorList>
            <person name="Bohanan V.A."/>
            <person name="Brazelton B.R."/>
            <person name="Coffey L.M."/>
            <person name="Donovan A.R."/>
            <person name="Gales A.C."/>
            <person name="Glasscock A.J."/>
            <person name="Grill M."/>
            <person name="Harper M.C."/>
            <person name="Hollowell C.E."/>
            <person name="Liu T.Y."/>
            <person name="Mansour C."/>
            <person name="McDowell A.D."/>
            <person name="Miller T.E."/>
            <person name="Nash A.G."/>
            <person name="Seo J."/>
            <person name="Sherman Z.A."/>
            <person name="Albert R.M."/>
            <person name="Ayala A."/>
            <person name="Monti D.L."/>
            <person name="Garlena R.A."/>
            <person name="Russell D.A."/>
            <person name="Pope W.H."/>
            <person name="Jacobs-Sera D."/>
            <person name="Hatfull G.F."/>
        </authorList>
    </citation>
    <scope>NUCLEOTIDE SEQUENCE [LARGE SCALE GENOMIC DNA]</scope>
</reference>
<accession>A0A7T0IFG2</accession>
<dbReference type="Gene3D" id="3.90.1720.10">
    <property type="entry name" value="endopeptidase domain like (from Nostoc punctiforme)"/>
    <property type="match status" value="1"/>
</dbReference>
<name>A0A7T0IFG2_9CAUD</name>
<evidence type="ECO:0000313" key="2">
    <source>
        <dbReference type="Proteomes" id="UP000594363"/>
    </source>
</evidence>
<organism evidence="1 2">
    <name type="scientific">Arthrobacter phage Jinkies</name>
    <dbReference type="NCBI Taxonomy" id="2743903"/>
    <lineage>
        <taxon>Viruses</taxon>
        <taxon>Duplodnaviria</taxon>
        <taxon>Heunggongvirae</taxon>
        <taxon>Uroviricota</taxon>
        <taxon>Caudoviricetes</taxon>
        <taxon>Berryhillviridae</taxon>
        <taxon>Jinkiesvirus</taxon>
        <taxon>Jinkiesvirus jinkies</taxon>
    </lineage>
</organism>
<evidence type="ECO:0000313" key="1">
    <source>
        <dbReference type="EMBL" id="QPK40210.1"/>
    </source>
</evidence>
<dbReference type="Proteomes" id="UP000594363">
    <property type="component" value="Segment"/>
</dbReference>